<dbReference type="EMBL" id="JBHULY010000013">
    <property type="protein sequence ID" value="MFD2725874.1"/>
    <property type="molecule type" value="Genomic_DNA"/>
</dbReference>
<evidence type="ECO:0000259" key="1">
    <source>
        <dbReference type="Pfam" id="PF06283"/>
    </source>
</evidence>
<name>A0ABW5TAL7_9FLAO</name>
<evidence type="ECO:0000313" key="2">
    <source>
        <dbReference type="EMBL" id="MFD2725874.1"/>
    </source>
</evidence>
<reference evidence="3" key="1">
    <citation type="journal article" date="2019" name="Int. J. Syst. Evol. Microbiol.">
        <title>The Global Catalogue of Microorganisms (GCM) 10K type strain sequencing project: providing services to taxonomists for standard genome sequencing and annotation.</title>
        <authorList>
            <consortium name="The Broad Institute Genomics Platform"/>
            <consortium name="The Broad Institute Genome Sequencing Center for Infectious Disease"/>
            <person name="Wu L."/>
            <person name="Ma J."/>
        </authorList>
    </citation>
    <scope>NUCLEOTIDE SEQUENCE [LARGE SCALE GENOMIC DNA]</scope>
    <source>
        <strain evidence="3">KCTC 42398</strain>
    </source>
</reference>
<organism evidence="2 3">
    <name type="scientific">Hyunsoonleella rubra</name>
    <dbReference type="NCBI Taxonomy" id="1737062"/>
    <lineage>
        <taxon>Bacteria</taxon>
        <taxon>Pseudomonadati</taxon>
        <taxon>Bacteroidota</taxon>
        <taxon>Flavobacteriia</taxon>
        <taxon>Flavobacteriales</taxon>
        <taxon>Flavobacteriaceae</taxon>
    </lineage>
</organism>
<dbReference type="RefSeq" id="WP_380290277.1">
    <property type="nucleotide sequence ID" value="NZ_JBHULY010000013.1"/>
</dbReference>
<dbReference type="PANTHER" id="PTHR40469">
    <property type="entry name" value="SECRETED GLYCOSYL HYDROLASE"/>
    <property type="match status" value="1"/>
</dbReference>
<dbReference type="InterPro" id="IPR029010">
    <property type="entry name" value="ThuA-like"/>
</dbReference>
<gene>
    <name evidence="2" type="ORF">ACFSR8_06580</name>
</gene>
<dbReference type="Pfam" id="PF06283">
    <property type="entry name" value="ThuA"/>
    <property type="match status" value="1"/>
</dbReference>
<feature type="domain" description="ThuA-like" evidence="1">
    <location>
        <begin position="81"/>
        <end position="316"/>
    </location>
</feature>
<dbReference type="Proteomes" id="UP001597476">
    <property type="component" value="Unassembled WGS sequence"/>
</dbReference>
<evidence type="ECO:0000313" key="3">
    <source>
        <dbReference type="Proteomes" id="UP001597476"/>
    </source>
</evidence>
<accession>A0ABW5TAL7</accession>
<dbReference type="InterPro" id="IPR029062">
    <property type="entry name" value="Class_I_gatase-like"/>
</dbReference>
<comment type="caution">
    <text evidence="2">The sequence shown here is derived from an EMBL/GenBank/DDBJ whole genome shotgun (WGS) entry which is preliminary data.</text>
</comment>
<dbReference type="Gene3D" id="3.40.50.880">
    <property type="match status" value="1"/>
</dbReference>
<keyword evidence="3" id="KW-1185">Reference proteome</keyword>
<dbReference type="PANTHER" id="PTHR40469:SF2">
    <property type="entry name" value="GALACTOSE-BINDING DOMAIN-LIKE SUPERFAMILY PROTEIN"/>
    <property type="match status" value="1"/>
</dbReference>
<sequence length="344" mass="39161">MKPFRIIVLLMCCLVLNSCKNNTKPAETQTQEKLKALIIDGENNHGIWPKSTFMMKDYLEQTGLFDVDIARKLYNWVGPHHNVKGLDSIEQLLELYPFDDGVKRTSLDSTRFDPKFNPDFSKYDVVVNNLGWKSSHWPEQTKKNFVNFIKGGGGLIIVHAASNAWGDWDDYNKMIGLGAWGGRTEKSGPYVFYNSENKIEYDTSKGNCGQHGKQSEFVITTRAPEHPIMKGLPNEWLHGKDELYEKLRGPAENMTILATAYSDKKNGEKRTGRHEPMLMAIDYHKGRIFHTTLGHMDYSMECVGFITTLQRGAEWAATGKVTQSIPKDFPNTIKSSSRTWNRSK</sequence>
<protein>
    <submittedName>
        <fullName evidence="2">ThuA domain-containing protein</fullName>
    </submittedName>
</protein>
<dbReference type="SUPFAM" id="SSF52317">
    <property type="entry name" value="Class I glutamine amidotransferase-like"/>
    <property type="match status" value="1"/>
</dbReference>
<proteinExistence type="predicted"/>